<dbReference type="GO" id="GO:0008534">
    <property type="term" value="F:oxidized purine nucleobase lesion DNA N-glycosylase activity"/>
    <property type="evidence" value="ECO:0007669"/>
    <property type="project" value="UniProtKB-ARBA"/>
</dbReference>
<dbReference type="InterPro" id="IPR012319">
    <property type="entry name" value="FPG_cat"/>
</dbReference>
<evidence type="ECO:0000313" key="20">
    <source>
        <dbReference type="Proteomes" id="UP000014417"/>
    </source>
</evidence>
<evidence type="ECO:0000256" key="9">
    <source>
        <dbReference type="ARBA" id="ARBA00023125"/>
    </source>
</evidence>
<protein>
    <recommendedName>
        <fullName evidence="3">DNA-(apurinic or apyrimidinic site) lyase</fullName>
        <ecNumber evidence="3">4.2.99.18</ecNumber>
    </recommendedName>
</protein>
<feature type="region of interest" description="Disordered" evidence="16">
    <location>
        <begin position="210"/>
        <end position="229"/>
    </location>
</feature>
<dbReference type="CDD" id="cd08970">
    <property type="entry name" value="AcNei1_N"/>
    <property type="match status" value="1"/>
</dbReference>
<evidence type="ECO:0000256" key="3">
    <source>
        <dbReference type="ARBA" id="ARBA00012720"/>
    </source>
</evidence>
<dbReference type="HOGENOM" id="CLU_038423_2_1_11"/>
<dbReference type="SUPFAM" id="SSF81624">
    <property type="entry name" value="N-terminal domain of MutM-like DNA repair proteins"/>
    <property type="match status" value="1"/>
</dbReference>
<dbReference type="PANTHER" id="PTHR42697:SF3">
    <property type="entry name" value="ENDONUCLEASE 8 1"/>
    <property type="match status" value="1"/>
</dbReference>
<evidence type="ECO:0000256" key="8">
    <source>
        <dbReference type="ARBA" id="ARBA00022833"/>
    </source>
</evidence>
<dbReference type="PATRIC" id="fig|883161.3.peg.2050"/>
<name>S2WIL8_9ACTN</name>
<keyword evidence="10" id="KW-0234">DNA repair</keyword>
<evidence type="ECO:0000256" key="10">
    <source>
        <dbReference type="ARBA" id="ARBA00023204"/>
    </source>
</evidence>
<dbReference type="SUPFAM" id="SSF57716">
    <property type="entry name" value="Glucocorticoid receptor-like (DNA-binding domain)"/>
    <property type="match status" value="1"/>
</dbReference>
<evidence type="ECO:0000259" key="17">
    <source>
        <dbReference type="PROSITE" id="PS51066"/>
    </source>
</evidence>
<dbReference type="EMBL" id="AGZR01000009">
    <property type="protein sequence ID" value="EPD32487.1"/>
    <property type="molecule type" value="Genomic_DNA"/>
</dbReference>
<dbReference type="PANTHER" id="PTHR42697">
    <property type="entry name" value="ENDONUCLEASE 8"/>
    <property type="match status" value="1"/>
</dbReference>
<reference evidence="19 20" key="1">
    <citation type="submission" date="2013-04" db="EMBL/GenBank/DDBJ databases">
        <title>The Genome Sequence of Propionimicrobium lymphophilum ACS-093-V-SCH5.</title>
        <authorList>
            <consortium name="The Broad Institute Genomics Platform"/>
            <person name="Earl A."/>
            <person name="Ward D."/>
            <person name="Feldgarden M."/>
            <person name="Gevers D."/>
            <person name="Saerens B."/>
            <person name="Vaneechoutte M."/>
            <person name="Walker B."/>
            <person name="Young S."/>
            <person name="Zeng Q."/>
            <person name="Gargeya S."/>
            <person name="Fitzgerald M."/>
            <person name="Haas B."/>
            <person name="Abouelleil A."/>
            <person name="Allen A.W."/>
            <person name="Alvarado L."/>
            <person name="Arachchi H.M."/>
            <person name="Berlin A.M."/>
            <person name="Chapman S.B."/>
            <person name="Gainer-Dewar J."/>
            <person name="Goldberg J."/>
            <person name="Griggs A."/>
            <person name="Gujja S."/>
            <person name="Hansen M."/>
            <person name="Howarth C."/>
            <person name="Imamovic A."/>
            <person name="Ireland A."/>
            <person name="Larimer J."/>
            <person name="McCowan C."/>
            <person name="Murphy C."/>
            <person name="Pearson M."/>
            <person name="Poon T.W."/>
            <person name="Priest M."/>
            <person name="Roberts A."/>
            <person name="Saif S."/>
            <person name="Shea T."/>
            <person name="Sisk P."/>
            <person name="Sykes S."/>
            <person name="Wortman J."/>
            <person name="Nusbaum C."/>
            <person name="Birren B."/>
        </authorList>
    </citation>
    <scope>NUCLEOTIDE SEQUENCE [LARGE SCALE GENOMIC DNA]</scope>
    <source>
        <strain evidence="19 20">ACS-093-V-SCH5</strain>
    </source>
</reference>
<dbReference type="InterPro" id="IPR035937">
    <property type="entry name" value="FPG_N"/>
</dbReference>
<keyword evidence="12" id="KW-0511">Multifunctional enzyme</keyword>
<dbReference type="OrthoDB" id="9800855at2"/>
<dbReference type="AlphaFoldDB" id="S2WIL8"/>
<keyword evidence="11" id="KW-0456">Lyase</keyword>
<evidence type="ECO:0000256" key="1">
    <source>
        <dbReference type="ARBA" id="ARBA00001947"/>
    </source>
</evidence>
<organism evidence="19 20">
    <name type="scientific">Propionimicrobium lymphophilum ACS-093-V-SCH5</name>
    <dbReference type="NCBI Taxonomy" id="883161"/>
    <lineage>
        <taxon>Bacteria</taxon>
        <taxon>Bacillati</taxon>
        <taxon>Actinomycetota</taxon>
        <taxon>Actinomycetes</taxon>
        <taxon>Propionibacteriales</taxon>
        <taxon>Propionibacteriaceae</taxon>
        <taxon>Propionimicrobium</taxon>
    </lineage>
</organism>
<evidence type="ECO:0000256" key="12">
    <source>
        <dbReference type="ARBA" id="ARBA00023268"/>
    </source>
</evidence>
<comment type="caution">
    <text evidence="19">The sequence shown here is derived from an EMBL/GenBank/DDBJ whole genome shotgun (WGS) entry which is preliminary data.</text>
</comment>
<keyword evidence="9" id="KW-0238">DNA-binding</keyword>
<accession>S2WIL8</accession>
<dbReference type="GO" id="GO:0003690">
    <property type="term" value="F:double-stranded DNA binding"/>
    <property type="evidence" value="ECO:0007669"/>
    <property type="project" value="UniProtKB-ARBA"/>
</dbReference>
<evidence type="ECO:0000313" key="19">
    <source>
        <dbReference type="EMBL" id="EPD32487.1"/>
    </source>
</evidence>
<dbReference type="STRING" id="883161.HMPREF9306_02059"/>
<evidence type="ECO:0000256" key="4">
    <source>
        <dbReference type="ARBA" id="ARBA00022723"/>
    </source>
</evidence>
<feature type="domain" description="FPG-type" evidence="17">
    <location>
        <begin position="234"/>
        <end position="268"/>
    </location>
</feature>
<evidence type="ECO:0000256" key="6">
    <source>
        <dbReference type="ARBA" id="ARBA00022771"/>
    </source>
</evidence>
<comment type="similarity">
    <text evidence="2">Belongs to the FPG family.</text>
</comment>
<dbReference type="Proteomes" id="UP000014417">
    <property type="component" value="Unassembled WGS sequence"/>
</dbReference>
<dbReference type="InterPro" id="IPR010979">
    <property type="entry name" value="Ribosomal_uS13-like_H2TH"/>
</dbReference>
<feature type="domain" description="Formamidopyrimidine-DNA glycosylase catalytic" evidence="18">
    <location>
        <begin position="2"/>
        <end position="91"/>
    </location>
</feature>
<dbReference type="Gene3D" id="3.20.190.10">
    <property type="entry name" value="MutM-like, N-terminal"/>
    <property type="match status" value="1"/>
</dbReference>
<dbReference type="InterPro" id="IPR000214">
    <property type="entry name" value="Znf_DNA_glyclase/AP_lyase"/>
</dbReference>
<dbReference type="PROSITE" id="PS51068">
    <property type="entry name" value="FPG_CAT"/>
    <property type="match status" value="1"/>
</dbReference>
<dbReference type="PROSITE" id="PS51066">
    <property type="entry name" value="ZF_FPG_2"/>
    <property type="match status" value="1"/>
</dbReference>
<dbReference type="SUPFAM" id="SSF46946">
    <property type="entry name" value="S13-like H2TH domain"/>
    <property type="match status" value="1"/>
</dbReference>
<keyword evidence="7" id="KW-0378">Hydrolase</keyword>
<comment type="catalytic activity">
    <reaction evidence="14">
        <text>2'-deoxyribonucleotide-(2'-deoxyribose 5'-phosphate)-2'-deoxyribonucleotide-DNA = a 3'-end 2'-deoxyribonucleotide-(2,3-dehydro-2,3-deoxyribose 5'-phosphate)-DNA + a 5'-end 5'-phospho-2'-deoxyribonucleoside-DNA + H(+)</text>
        <dbReference type="Rhea" id="RHEA:66592"/>
        <dbReference type="Rhea" id="RHEA-COMP:13180"/>
        <dbReference type="Rhea" id="RHEA-COMP:16897"/>
        <dbReference type="Rhea" id="RHEA-COMP:17067"/>
        <dbReference type="ChEBI" id="CHEBI:15378"/>
        <dbReference type="ChEBI" id="CHEBI:136412"/>
        <dbReference type="ChEBI" id="CHEBI:157695"/>
        <dbReference type="ChEBI" id="CHEBI:167181"/>
        <dbReference type="EC" id="4.2.99.18"/>
    </reaction>
</comment>
<proteinExistence type="inferred from homology"/>
<dbReference type="Pfam" id="PF06831">
    <property type="entry name" value="H2TH"/>
    <property type="match status" value="1"/>
</dbReference>
<dbReference type="SMART" id="SM01232">
    <property type="entry name" value="H2TH"/>
    <property type="match status" value="1"/>
</dbReference>
<dbReference type="Pfam" id="PF01149">
    <property type="entry name" value="Fapy_DNA_glyco"/>
    <property type="match status" value="1"/>
</dbReference>
<dbReference type="GO" id="GO:0003684">
    <property type="term" value="F:damaged DNA binding"/>
    <property type="evidence" value="ECO:0007669"/>
    <property type="project" value="InterPro"/>
</dbReference>
<keyword evidence="20" id="KW-1185">Reference proteome</keyword>
<dbReference type="Gene3D" id="1.10.8.50">
    <property type="match status" value="1"/>
</dbReference>
<dbReference type="GO" id="GO:0008270">
    <property type="term" value="F:zinc ion binding"/>
    <property type="evidence" value="ECO:0007669"/>
    <property type="project" value="UniProtKB-KW"/>
</dbReference>
<keyword evidence="5" id="KW-0227">DNA damage</keyword>
<evidence type="ECO:0000256" key="7">
    <source>
        <dbReference type="ARBA" id="ARBA00022801"/>
    </source>
</evidence>
<dbReference type="GO" id="GO:0006284">
    <property type="term" value="P:base-excision repair"/>
    <property type="evidence" value="ECO:0007669"/>
    <property type="project" value="InterPro"/>
</dbReference>
<evidence type="ECO:0000256" key="14">
    <source>
        <dbReference type="ARBA" id="ARBA00044632"/>
    </source>
</evidence>
<dbReference type="InterPro" id="IPR010663">
    <property type="entry name" value="Znf_FPG/IleRS"/>
</dbReference>
<keyword evidence="8" id="KW-0862">Zinc</keyword>
<evidence type="ECO:0000256" key="5">
    <source>
        <dbReference type="ARBA" id="ARBA00022763"/>
    </source>
</evidence>
<evidence type="ECO:0000259" key="18">
    <source>
        <dbReference type="PROSITE" id="PS51068"/>
    </source>
</evidence>
<evidence type="ECO:0000256" key="11">
    <source>
        <dbReference type="ARBA" id="ARBA00023239"/>
    </source>
</evidence>
<dbReference type="GO" id="GO:0000703">
    <property type="term" value="F:oxidized pyrimidine nucleobase lesion DNA N-glycosylase activity"/>
    <property type="evidence" value="ECO:0007669"/>
    <property type="project" value="TreeGrafter"/>
</dbReference>
<keyword evidence="4" id="KW-0479">Metal-binding</keyword>
<dbReference type="FunFam" id="1.10.8.50:FF:000003">
    <property type="entry name" value="Formamidopyrimidine-DNA glycosylase"/>
    <property type="match status" value="1"/>
</dbReference>
<gene>
    <name evidence="19" type="ORF">HMPREF9306_02059</name>
</gene>
<dbReference type="GO" id="GO:0140078">
    <property type="term" value="F:class I DNA-(apurinic or apyrimidinic site) endonuclease activity"/>
    <property type="evidence" value="ECO:0007669"/>
    <property type="project" value="UniProtKB-EC"/>
</dbReference>
<evidence type="ECO:0000256" key="13">
    <source>
        <dbReference type="ARBA" id="ARBA00023295"/>
    </source>
</evidence>
<dbReference type="InterPro" id="IPR015886">
    <property type="entry name" value="H2TH_FPG"/>
</dbReference>
<dbReference type="SMART" id="SM00898">
    <property type="entry name" value="Fapy_DNA_glyco"/>
    <property type="match status" value="1"/>
</dbReference>
<dbReference type="EC" id="4.2.99.18" evidence="3"/>
<sequence>MPEGHVIHKLARELTDKFGGKQVRVSSPQGRFADATAILDGTVLEDADAVGKHLFINFEARQCVWIHLGLIGKFRFKPLSQIENYDTLRLLIADSKIGAELRGPQWCRLITPEEKLAVIAKSGPDPLRDDADPERAWKKVHNAKRTIAQLLMDQGVFAGVGNIYRAEVLFRHGVDPKLPANKLSREVFDSIWADLAALMRADVLTGQIDTVDPEHSPEEQHRDPRVDEHGGEVYVYRRAGQECLVCGEPIQLELFAGRNLYWCPKCQPQASGGEPRAKHGGAWHNCAPKA</sequence>
<evidence type="ECO:0000256" key="15">
    <source>
        <dbReference type="PROSITE-ProRule" id="PRU00391"/>
    </source>
</evidence>
<keyword evidence="13" id="KW-0326">Glycosidase</keyword>
<feature type="compositionally biased region" description="Basic and acidic residues" evidence="16">
    <location>
        <begin position="212"/>
        <end position="229"/>
    </location>
</feature>
<evidence type="ECO:0000256" key="16">
    <source>
        <dbReference type="SAM" id="MobiDB-lite"/>
    </source>
</evidence>
<dbReference type="InterPro" id="IPR015887">
    <property type="entry name" value="DNA_glyclase_Znf_dom_DNA_BS"/>
</dbReference>
<dbReference type="Pfam" id="PF06827">
    <property type="entry name" value="zf-FPG_IleRS"/>
    <property type="match status" value="1"/>
</dbReference>
<dbReference type="PROSITE" id="PS01242">
    <property type="entry name" value="ZF_FPG_1"/>
    <property type="match status" value="1"/>
</dbReference>
<keyword evidence="6 15" id="KW-0863">Zinc-finger</keyword>
<evidence type="ECO:0000256" key="2">
    <source>
        <dbReference type="ARBA" id="ARBA00009409"/>
    </source>
</evidence>
<dbReference type="RefSeq" id="WP_016456862.1">
    <property type="nucleotide sequence ID" value="NZ_KE150269.1"/>
</dbReference>
<comment type="cofactor">
    <cofactor evidence="1">
        <name>Zn(2+)</name>
        <dbReference type="ChEBI" id="CHEBI:29105"/>
    </cofactor>
</comment>
<dbReference type="GO" id="GO:0006979">
    <property type="term" value="P:response to oxidative stress"/>
    <property type="evidence" value="ECO:0007669"/>
    <property type="project" value="UniProtKB-ARBA"/>
</dbReference>